<dbReference type="STRING" id="1291379.TPE_0032"/>
<dbReference type="KEGG" id="tped:TPE_0032"/>
<gene>
    <name evidence="1" type="ORF">TPE_0032</name>
</gene>
<name>S5ZR78_9SPIR</name>
<keyword evidence="2" id="KW-1185">Reference proteome</keyword>
<dbReference type="HOGENOM" id="CLU_2902984_0_0_12"/>
<dbReference type="PATRIC" id="fig|1291379.3.peg.30"/>
<proteinExistence type="predicted"/>
<reference evidence="1 2" key="1">
    <citation type="journal article" date="2013" name="PLoS ONE">
        <title>Genome-Wide Relatedness of Treponema pedis, from Gingiva and Necrotic Skin Lesions of Pigs, with the Human Oral Pathogen Treponema denticola.</title>
        <authorList>
            <person name="Svartstrom O."/>
            <person name="Mushtaq M."/>
            <person name="Pringle M."/>
            <person name="Segerman B."/>
        </authorList>
    </citation>
    <scope>NUCLEOTIDE SEQUENCE [LARGE SCALE GENOMIC DNA]</scope>
    <source>
        <strain evidence="1">T A4</strain>
    </source>
</reference>
<sequence>MHGNTVVIEAAVAEEYHGKTVSVTIVDDEAEKNEKYTDINLDIFVKPTEQGKNTDIDIIVKT</sequence>
<organism evidence="1 2">
    <name type="scientific">Treponema pedis str. T A4</name>
    <dbReference type="NCBI Taxonomy" id="1291379"/>
    <lineage>
        <taxon>Bacteria</taxon>
        <taxon>Pseudomonadati</taxon>
        <taxon>Spirochaetota</taxon>
        <taxon>Spirochaetia</taxon>
        <taxon>Spirochaetales</taxon>
        <taxon>Treponemataceae</taxon>
        <taxon>Treponema</taxon>
    </lineage>
</organism>
<dbReference type="AlphaFoldDB" id="S5ZR78"/>
<accession>S5ZR78</accession>
<protein>
    <submittedName>
        <fullName evidence="1">Uncharacterized protein</fullName>
    </submittedName>
</protein>
<dbReference type="Proteomes" id="UP000015620">
    <property type="component" value="Chromosome"/>
</dbReference>
<evidence type="ECO:0000313" key="2">
    <source>
        <dbReference type="Proteomes" id="UP000015620"/>
    </source>
</evidence>
<dbReference type="EMBL" id="CP004120">
    <property type="protein sequence ID" value="AGT42535.1"/>
    <property type="molecule type" value="Genomic_DNA"/>
</dbReference>
<evidence type="ECO:0000313" key="1">
    <source>
        <dbReference type="EMBL" id="AGT42535.1"/>
    </source>
</evidence>